<dbReference type="EMBL" id="CP001340">
    <property type="protein sequence ID" value="ACL96309.1"/>
    <property type="molecule type" value="Genomic_DNA"/>
</dbReference>
<gene>
    <name evidence="1" type="primary">parD3</name>
    <name evidence="1" type="ordered locus">CCNA_02844</name>
</gene>
<dbReference type="RefSeq" id="YP_002518217.1">
    <property type="nucleotide sequence ID" value="NC_011916.1"/>
</dbReference>
<dbReference type="KEGG" id="ccs:CCNA_02844"/>
<dbReference type="SMR" id="A0A0H3CBN7"/>
<name>A0A0H3CBN7_CAUVN</name>
<proteinExistence type="predicted"/>
<dbReference type="Proteomes" id="UP000001364">
    <property type="component" value="Chromosome"/>
</dbReference>
<dbReference type="PATRIC" id="fig|565050.3.peg.2776"/>
<protein>
    <submittedName>
        <fullName evidence="1">Antitoxin protein parD3</fullName>
    </submittedName>
</protein>
<dbReference type="HOGENOM" id="CLU_2714983_0_0_5"/>
<keyword evidence="2" id="KW-1185">Reference proteome</keyword>
<sequence>MNKPAKPAADDVDDLFGRPLTPAEEDTWFEHNREAIGQLVDEAWAEFERGEYDERSFAEIIAQGVAEHNAKR</sequence>
<evidence type="ECO:0000313" key="2">
    <source>
        <dbReference type="Proteomes" id="UP000001364"/>
    </source>
</evidence>
<dbReference type="RefSeq" id="WP_012640578.1">
    <property type="nucleotide sequence ID" value="NC_011916.1"/>
</dbReference>
<dbReference type="OrthoDB" id="7191038at2"/>
<dbReference type="AlphaFoldDB" id="A0A0H3CBN7"/>
<organism evidence="1 2">
    <name type="scientific">Caulobacter vibrioides (strain NA1000 / CB15N)</name>
    <name type="common">Caulobacter crescentus</name>
    <dbReference type="NCBI Taxonomy" id="565050"/>
    <lineage>
        <taxon>Bacteria</taxon>
        <taxon>Pseudomonadati</taxon>
        <taxon>Pseudomonadota</taxon>
        <taxon>Alphaproteobacteria</taxon>
        <taxon>Caulobacterales</taxon>
        <taxon>Caulobacteraceae</taxon>
        <taxon>Caulobacter</taxon>
    </lineage>
</organism>
<accession>A0A0H3CBN7</accession>
<reference evidence="1 2" key="1">
    <citation type="journal article" date="2010" name="J. Bacteriol.">
        <title>The genetic basis of laboratory adaptation in Caulobacter crescentus.</title>
        <authorList>
            <person name="Marks M.E."/>
            <person name="Castro-Rojas C.M."/>
            <person name="Teiling C."/>
            <person name="Du L."/>
            <person name="Kapatral V."/>
            <person name="Walunas T.L."/>
            <person name="Crosson S."/>
        </authorList>
    </citation>
    <scope>NUCLEOTIDE SEQUENCE [LARGE SCALE GENOMIC DNA]</scope>
    <source>
        <strain evidence="2">NA1000 / CB15N</strain>
    </source>
</reference>
<dbReference type="GeneID" id="7331169"/>
<evidence type="ECO:0000313" key="1">
    <source>
        <dbReference type="EMBL" id="ACL96309.1"/>
    </source>
</evidence>